<proteinExistence type="predicted"/>
<evidence type="ECO:0000313" key="2">
    <source>
        <dbReference type="Proteomes" id="UP000015645"/>
    </source>
</evidence>
<dbReference type="PATRIC" id="fig|1337391.3.peg.1286"/>
<dbReference type="GO" id="GO:0015562">
    <property type="term" value="F:efflux transmembrane transporter activity"/>
    <property type="evidence" value="ECO:0007669"/>
    <property type="project" value="InterPro"/>
</dbReference>
<accession>T2ST98</accession>
<sequence>MGILKKLRFSGFKRCQRVWRFCLGATFLMSMFSAGMLDAKTFTLQEFFKEVETNSMELIGKKADFKSRLNEQRSVNAWDFPYIMNETSMVKNFQGIIEAQPRTLLMVRPKLPWVSSLLSKSLSIKTIQYDKSYQLSKNLAFIGAKRLYLTYVMTKEKYQVYAQREANFYSQLKIAKEKVKAGSMSEKDYINFNNSYLESKLAKTNVETKLIDLEKMLDTMLAIVEPVKEGAHFDTYLNHLHDVKVIGLDFEYVRLEPEALKFKLDRSLYVDILDLTAKDYQVNAKLANRDVFNAFEFGIGSESYNSSTNLSVEVHIPLPVTPKNIYQKRKFLDLQSGTLAQNEVMKRNIRINANSYLNQLKTKEAYIETQKEAIANKKRLMEMGRIAYEAQKIGLFEYLIYQNSYMDALITLAEAKIEYIDISALLEETLGESLTRLGELH</sequence>
<name>T2ST98_HELPX</name>
<dbReference type="EMBL" id="ASYS01000323">
    <property type="protein sequence ID" value="EQD95490.1"/>
    <property type="molecule type" value="Genomic_DNA"/>
</dbReference>
<dbReference type="SUPFAM" id="SSF56954">
    <property type="entry name" value="Outer membrane efflux proteins (OEP)"/>
    <property type="match status" value="1"/>
</dbReference>
<dbReference type="Proteomes" id="UP000015645">
    <property type="component" value="Unassembled WGS sequence"/>
</dbReference>
<evidence type="ECO:0000313" key="1">
    <source>
        <dbReference type="EMBL" id="EQD95490.1"/>
    </source>
</evidence>
<dbReference type="AlphaFoldDB" id="T2ST98"/>
<comment type="caution">
    <text evidence="1">The sequence shown here is derived from an EMBL/GenBank/DDBJ whole genome shotgun (WGS) entry which is preliminary data.</text>
</comment>
<gene>
    <name evidence="1" type="ORF">L931_07015</name>
</gene>
<organism evidence="1 2">
    <name type="scientific">Helicobacter pylori PZ5024</name>
    <dbReference type="NCBI Taxonomy" id="1337391"/>
    <lineage>
        <taxon>Bacteria</taxon>
        <taxon>Pseudomonadati</taxon>
        <taxon>Campylobacterota</taxon>
        <taxon>Epsilonproteobacteria</taxon>
        <taxon>Campylobacterales</taxon>
        <taxon>Helicobacteraceae</taxon>
        <taxon>Helicobacter</taxon>
    </lineage>
</organism>
<dbReference type="Gene3D" id="1.20.1600.10">
    <property type="entry name" value="Outer membrane efflux proteins (OEP)"/>
    <property type="match status" value="1"/>
</dbReference>
<reference evidence="1 2" key="1">
    <citation type="journal article" date="2013" name="Genome Announc.">
        <title>Draft Genome Sequences of Helicobacter pylori Strains Isolated from Regions of Low and High Gastric Cancer Risk in Colombia.</title>
        <authorList>
            <person name="Sheh A."/>
            <person name="Piazuelo M.B."/>
            <person name="Wilson K.T."/>
            <person name="Correa P."/>
            <person name="Fox J.G."/>
        </authorList>
    </citation>
    <scope>NUCLEOTIDE SEQUENCE [LARGE SCALE GENOMIC DNA]</scope>
    <source>
        <strain evidence="1 2">PZ5024</strain>
    </source>
</reference>
<protein>
    <submittedName>
        <fullName evidence="1">Membrane protein</fullName>
    </submittedName>
</protein>